<evidence type="ECO:0000256" key="5">
    <source>
        <dbReference type="ARBA" id="ARBA00022927"/>
    </source>
</evidence>
<feature type="transmembrane region" description="Helical" evidence="9">
    <location>
        <begin position="148"/>
        <end position="167"/>
    </location>
</feature>
<feature type="transmembrane region" description="Helical" evidence="9">
    <location>
        <begin position="26"/>
        <end position="47"/>
    </location>
</feature>
<evidence type="ECO:0000256" key="6">
    <source>
        <dbReference type="ARBA" id="ARBA00022989"/>
    </source>
</evidence>
<feature type="transmembrane region" description="Helical" evidence="9">
    <location>
        <begin position="259"/>
        <end position="278"/>
    </location>
</feature>
<evidence type="ECO:0000256" key="4">
    <source>
        <dbReference type="ARBA" id="ARBA00022692"/>
    </source>
</evidence>
<dbReference type="InterPro" id="IPR055344">
    <property type="entry name" value="SecD_SecF_C_bact"/>
</dbReference>
<evidence type="ECO:0000313" key="12">
    <source>
        <dbReference type="EMBL" id="REF31301.1"/>
    </source>
</evidence>
<proteinExistence type="inferred from homology"/>
<keyword evidence="13" id="KW-1185">Reference proteome</keyword>
<keyword evidence="8 9" id="KW-0472">Membrane</keyword>
<keyword evidence="6 9" id="KW-1133">Transmembrane helix</keyword>
<feature type="transmembrane region" description="Helical" evidence="9">
    <location>
        <begin position="284"/>
        <end position="308"/>
    </location>
</feature>
<dbReference type="Proteomes" id="UP000256253">
    <property type="component" value="Unassembled WGS sequence"/>
</dbReference>
<dbReference type="SUPFAM" id="SSF82866">
    <property type="entry name" value="Multidrug efflux transporter AcrB transmembrane domain"/>
    <property type="match status" value="1"/>
</dbReference>
<evidence type="ECO:0000256" key="10">
    <source>
        <dbReference type="SAM" id="MobiDB-lite"/>
    </source>
</evidence>
<dbReference type="HAMAP" id="MF_01464_B">
    <property type="entry name" value="SecF_B"/>
    <property type="match status" value="1"/>
</dbReference>
<dbReference type="EMBL" id="QTUA01000001">
    <property type="protein sequence ID" value="REF31301.1"/>
    <property type="molecule type" value="Genomic_DNA"/>
</dbReference>
<reference evidence="12 13" key="1">
    <citation type="submission" date="2018-08" db="EMBL/GenBank/DDBJ databases">
        <title>Sequencing the genomes of 1000 actinobacteria strains.</title>
        <authorList>
            <person name="Klenk H.-P."/>
        </authorList>
    </citation>
    <scope>NUCLEOTIDE SEQUENCE [LARGE SCALE GENOMIC DNA]</scope>
    <source>
        <strain evidence="12 13">DSM 22967</strain>
    </source>
</reference>
<keyword evidence="4 9" id="KW-0812">Transmembrane</keyword>
<comment type="similarity">
    <text evidence="9">Belongs to the SecD/SecF family. SecF subfamily.</text>
</comment>
<feature type="region of interest" description="Disordered" evidence="10">
    <location>
        <begin position="358"/>
        <end position="377"/>
    </location>
</feature>
<feature type="transmembrane region" description="Helical" evidence="9">
    <location>
        <begin position="174"/>
        <end position="192"/>
    </location>
</feature>
<keyword evidence="7 9" id="KW-0811">Translocation</keyword>
<dbReference type="InterPro" id="IPR022646">
    <property type="entry name" value="SecD/SecF_CS"/>
</dbReference>
<evidence type="ECO:0000259" key="11">
    <source>
        <dbReference type="Pfam" id="PF02355"/>
    </source>
</evidence>
<evidence type="ECO:0000256" key="3">
    <source>
        <dbReference type="ARBA" id="ARBA00022475"/>
    </source>
</evidence>
<dbReference type="InterPro" id="IPR022645">
    <property type="entry name" value="SecD/SecF_bac"/>
</dbReference>
<feature type="region of interest" description="Disordered" evidence="10">
    <location>
        <begin position="329"/>
        <end position="350"/>
    </location>
</feature>
<dbReference type="NCBIfam" id="TIGR00966">
    <property type="entry name" value="transloc_SecF"/>
    <property type="match status" value="1"/>
</dbReference>
<keyword evidence="5 9" id="KW-0653">Protein transport</keyword>
<dbReference type="PANTHER" id="PTHR30081:SF8">
    <property type="entry name" value="PROTEIN TRANSLOCASE SUBUNIT SECF"/>
    <property type="match status" value="1"/>
</dbReference>
<dbReference type="AlphaFoldDB" id="A0A3D9V2G3"/>
<evidence type="ECO:0000256" key="1">
    <source>
        <dbReference type="ARBA" id="ARBA00004651"/>
    </source>
</evidence>
<dbReference type="InterPro" id="IPR022813">
    <property type="entry name" value="SecD/SecF_arch_bac"/>
</dbReference>
<comment type="caution">
    <text evidence="12">The sequence shown here is derived from an EMBL/GenBank/DDBJ whole genome shotgun (WGS) entry which is preliminary data.</text>
</comment>
<gene>
    <name evidence="9" type="primary">secF</name>
    <name evidence="12" type="ORF">DFJ65_2357</name>
</gene>
<comment type="subcellular location">
    <subcellularLocation>
        <location evidence="1 9">Cell membrane</location>
        <topology evidence="1 9">Multi-pass membrane protein</topology>
    </subcellularLocation>
</comment>
<protein>
    <recommendedName>
        <fullName evidence="9">Protein-export membrane protein SecF</fullName>
    </recommendedName>
</protein>
<sequence length="377" mass="40759">MMSFAQFGNDLYTGRRQFDFVGRRRTWYAISIVLLVVAALGLLGRGINLSLEFKGGSELRVQGVTQMNNYEQRATDTVRKVTGSDDPISVTKLGTNQIRIQAKKLGDNSAATTDKVSQALATEFGVPTASVDSSYIGPSWGKTVTNKALIALVVFLVLVSVVLALYFRTWAMAFSALVALLHDLAFTVGIYALTGFEVSPATMIGFLTILGYSIYDTVVVFDKVRENAAEAFATGRRSYGQAANYAVNQTLVRSINTSVVALLPILSLLVVGFTLLGPGTLLDLALVLFVGIAVGTYSSIFIATPLLVSLRNREPAVQELARRAKQYQELTASDETGTAQSSSGVVDPDREKVLAEARAERAANKRELHPWATKDAE</sequence>
<accession>A0A3D9V2G3</accession>
<feature type="domain" description="Protein export membrane protein SecD/SecF C-terminal" evidence="11">
    <location>
        <begin position="125"/>
        <end position="312"/>
    </location>
</feature>
<feature type="transmembrane region" description="Helical" evidence="9">
    <location>
        <begin position="198"/>
        <end position="215"/>
    </location>
</feature>
<dbReference type="GO" id="GO:0006605">
    <property type="term" value="P:protein targeting"/>
    <property type="evidence" value="ECO:0007669"/>
    <property type="project" value="UniProtKB-UniRule"/>
</dbReference>
<name>A0A3D9V2G3_9MICO</name>
<keyword evidence="3 9" id="KW-1003">Cell membrane</keyword>
<dbReference type="Gene3D" id="1.20.1640.10">
    <property type="entry name" value="Multidrug efflux transporter AcrB transmembrane domain"/>
    <property type="match status" value="1"/>
</dbReference>
<dbReference type="OrthoDB" id="9774769at2"/>
<organism evidence="12 13">
    <name type="scientific">Calidifontibacter indicus</name>
    <dbReference type="NCBI Taxonomy" id="419650"/>
    <lineage>
        <taxon>Bacteria</taxon>
        <taxon>Bacillati</taxon>
        <taxon>Actinomycetota</taxon>
        <taxon>Actinomycetes</taxon>
        <taxon>Micrococcales</taxon>
        <taxon>Dermacoccaceae</taxon>
        <taxon>Calidifontibacter</taxon>
    </lineage>
</organism>
<evidence type="ECO:0000256" key="9">
    <source>
        <dbReference type="HAMAP-Rule" id="MF_01464"/>
    </source>
</evidence>
<dbReference type="Pfam" id="PF07549">
    <property type="entry name" value="Sec_GG"/>
    <property type="match status" value="1"/>
</dbReference>
<evidence type="ECO:0000256" key="8">
    <source>
        <dbReference type="ARBA" id="ARBA00023136"/>
    </source>
</evidence>
<evidence type="ECO:0000256" key="2">
    <source>
        <dbReference type="ARBA" id="ARBA00022448"/>
    </source>
</evidence>
<evidence type="ECO:0000313" key="13">
    <source>
        <dbReference type="Proteomes" id="UP000256253"/>
    </source>
</evidence>
<dbReference type="GO" id="GO:0015450">
    <property type="term" value="F:protein-transporting ATPase activity"/>
    <property type="evidence" value="ECO:0007669"/>
    <property type="project" value="InterPro"/>
</dbReference>
<dbReference type="PRINTS" id="PR01755">
    <property type="entry name" value="SECFTRNLCASE"/>
</dbReference>
<evidence type="ECO:0000256" key="7">
    <source>
        <dbReference type="ARBA" id="ARBA00023010"/>
    </source>
</evidence>
<dbReference type="InterPro" id="IPR005665">
    <property type="entry name" value="SecF_bac"/>
</dbReference>
<dbReference type="GO" id="GO:0065002">
    <property type="term" value="P:intracellular protein transmembrane transport"/>
    <property type="evidence" value="ECO:0007669"/>
    <property type="project" value="UniProtKB-UniRule"/>
</dbReference>
<dbReference type="GO" id="GO:0043952">
    <property type="term" value="P:protein transport by the Sec complex"/>
    <property type="evidence" value="ECO:0007669"/>
    <property type="project" value="UniProtKB-UniRule"/>
</dbReference>
<keyword evidence="2 9" id="KW-0813">Transport</keyword>
<feature type="compositionally biased region" description="Polar residues" evidence="10">
    <location>
        <begin position="329"/>
        <end position="344"/>
    </location>
</feature>
<dbReference type="GO" id="GO:0005886">
    <property type="term" value="C:plasma membrane"/>
    <property type="evidence" value="ECO:0007669"/>
    <property type="project" value="UniProtKB-SubCell"/>
</dbReference>
<comment type="subunit">
    <text evidence="9">Forms a complex with SecD. Part of the essential Sec protein translocation apparatus which comprises SecA, SecYEG and auxiliary proteins SecDF. Other proteins may also be involved.</text>
</comment>
<comment type="function">
    <text evidence="9">Part of the Sec protein translocase complex. Interacts with the SecYEG preprotein conducting channel. SecDF uses the proton motive force (PMF) to complete protein translocation after the ATP-dependent function of SecA.</text>
</comment>
<dbReference type="Pfam" id="PF02355">
    <property type="entry name" value="SecD_SecF_C"/>
    <property type="match status" value="1"/>
</dbReference>
<dbReference type="NCBIfam" id="TIGR00916">
    <property type="entry name" value="2A0604s01"/>
    <property type="match status" value="1"/>
</dbReference>
<dbReference type="InterPro" id="IPR048634">
    <property type="entry name" value="SecD_SecF_C"/>
</dbReference>
<dbReference type="PANTHER" id="PTHR30081">
    <property type="entry name" value="PROTEIN-EXPORT MEMBRANE PROTEIN SEC"/>
    <property type="match status" value="1"/>
</dbReference>